<dbReference type="SUPFAM" id="SSF56935">
    <property type="entry name" value="Porins"/>
    <property type="match status" value="1"/>
</dbReference>
<evidence type="ECO:0000256" key="2">
    <source>
        <dbReference type="ARBA" id="ARBA00007055"/>
    </source>
</evidence>
<evidence type="ECO:0000256" key="9">
    <source>
        <dbReference type="ARBA" id="ARBA00023237"/>
    </source>
</evidence>
<evidence type="ECO:0000256" key="8">
    <source>
        <dbReference type="ARBA" id="ARBA00023136"/>
    </source>
</evidence>
<protein>
    <submittedName>
        <fullName evidence="11">Carbohydrate porin</fullName>
    </submittedName>
</protein>
<dbReference type="EMBL" id="CP041730">
    <property type="protein sequence ID" value="QDQ29050.1"/>
    <property type="molecule type" value="Genomic_DNA"/>
</dbReference>
<keyword evidence="10" id="KW-0732">Signal</keyword>
<reference evidence="12" key="1">
    <citation type="submission" date="2019-07" db="EMBL/GenBank/DDBJ databases">
        <title>Chitinimonas sp. nov., isolated from Ny-Alesund, arctica soil.</title>
        <authorList>
            <person name="Xu Q."/>
            <person name="Peng F."/>
        </authorList>
    </citation>
    <scope>NUCLEOTIDE SEQUENCE [LARGE SCALE GENOMIC DNA]</scope>
    <source>
        <strain evidence="12">R3-44</strain>
    </source>
</reference>
<comment type="subcellular location">
    <subcellularLocation>
        <location evidence="1">Cell outer membrane</location>
        <topology evidence="1">Multi-pass membrane protein</topology>
    </subcellularLocation>
</comment>
<dbReference type="PANTHER" id="PTHR38762">
    <property type="entry name" value="CRYPTIC OUTER MEMBRANE PORIN BGLH-RELATED"/>
    <property type="match status" value="1"/>
</dbReference>
<dbReference type="GO" id="GO:0015774">
    <property type="term" value="P:polysaccharide transport"/>
    <property type="evidence" value="ECO:0007669"/>
    <property type="project" value="TreeGrafter"/>
</dbReference>
<evidence type="ECO:0000256" key="1">
    <source>
        <dbReference type="ARBA" id="ARBA00004571"/>
    </source>
</evidence>
<organism evidence="11 12">
    <name type="scientific">Chitinimonas arctica</name>
    <dbReference type="NCBI Taxonomy" id="2594795"/>
    <lineage>
        <taxon>Bacteria</taxon>
        <taxon>Pseudomonadati</taxon>
        <taxon>Pseudomonadota</taxon>
        <taxon>Betaproteobacteria</taxon>
        <taxon>Neisseriales</taxon>
        <taxon>Chitinibacteraceae</taxon>
        <taxon>Chitinimonas</taxon>
    </lineage>
</organism>
<dbReference type="Pfam" id="PF02264">
    <property type="entry name" value="LamB"/>
    <property type="match status" value="1"/>
</dbReference>
<dbReference type="GO" id="GO:0046930">
    <property type="term" value="C:pore complex"/>
    <property type="evidence" value="ECO:0007669"/>
    <property type="project" value="UniProtKB-KW"/>
</dbReference>
<evidence type="ECO:0000313" key="12">
    <source>
        <dbReference type="Proteomes" id="UP000317550"/>
    </source>
</evidence>
<dbReference type="GO" id="GO:0015288">
    <property type="term" value="F:porin activity"/>
    <property type="evidence" value="ECO:0007669"/>
    <property type="project" value="UniProtKB-KW"/>
</dbReference>
<dbReference type="GO" id="GO:0006811">
    <property type="term" value="P:monoatomic ion transport"/>
    <property type="evidence" value="ECO:0007669"/>
    <property type="project" value="UniProtKB-KW"/>
</dbReference>
<dbReference type="InterPro" id="IPR050286">
    <property type="entry name" value="G_neg_Bact_CarbUptk_Porin"/>
</dbReference>
<keyword evidence="9" id="KW-0998">Cell outer membrane</keyword>
<evidence type="ECO:0000313" key="11">
    <source>
        <dbReference type="EMBL" id="QDQ29050.1"/>
    </source>
</evidence>
<dbReference type="PANTHER" id="PTHR38762:SF1">
    <property type="entry name" value="CRYPTIC OUTER MEMBRANE PORIN BGLH-RELATED"/>
    <property type="match status" value="1"/>
</dbReference>
<keyword evidence="8" id="KW-0472">Membrane</keyword>
<keyword evidence="12" id="KW-1185">Reference proteome</keyword>
<comment type="similarity">
    <text evidence="2">Belongs to the porin LamB (TC 1.B.3) family.</text>
</comment>
<evidence type="ECO:0000256" key="6">
    <source>
        <dbReference type="ARBA" id="ARBA00023065"/>
    </source>
</evidence>
<dbReference type="OrthoDB" id="106611at2"/>
<keyword evidence="6" id="KW-0406">Ion transport</keyword>
<evidence type="ECO:0000256" key="7">
    <source>
        <dbReference type="ARBA" id="ARBA00023114"/>
    </source>
</evidence>
<dbReference type="Gene3D" id="2.40.170.10">
    <property type="entry name" value="Porin, LamB type"/>
    <property type="match status" value="1"/>
</dbReference>
<dbReference type="RefSeq" id="WP_144280432.1">
    <property type="nucleotide sequence ID" value="NZ_CP041730.1"/>
</dbReference>
<keyword evidence="5" id="KW-0812">Transmembrane</keyword>
<gene>
    <name evidence="11" type="ORF">FNU76_23370</name>
</gene>
<dbReference type="InterPro" id="IPR036998">
    <property type="entry name" value="Porin_LamB_sf"/>
</dbReference>
<dbReference type="Proteomes" id="UP000317550">
    <property type="component" value="Chromosome"/>
</dbReference>
<evidence type="ECO:0000256" key="10">
    <source>
        <dbReference type="SAM" id="SignalP"/>
    </source>
</evidence>
<dbReference type="InterPro" id="IPR003192">
    <property type="entry name" value="Porin_LamB"/>
</dbReference>
<dbReference type="GO" id="GO:0015144">
    <property type="term" value="F:carbohydrate transmembrane transporter activity"/>
    <property type="evidence" value="ECO:0007669"/>
    <property type="project" value="TreeGrafter"/>
</dbReference>
<name>A0A516SLN9_9NEIS</name>
<dbReference type="GO" id="GO:0009279">
    <property type="term" value="C:cell outer membrane"/>
    <property type="evidence" value="ECO:0007669"/>
    <property type="project" value="UniProtKB-SubCell"/>
</dbReference>
<sequence length="427" mass="45584">MNRKTKLFAALFAAFTAQAAMAAAVDYHGYIRSGSGAASEGGREVCFGLAGAPAFGGKVASAGRLGNECETYGELSFDAKMGESDGMNFGFHQMLAFSTAQKGDWEEATPAWRQVWVEAGNIGTGALSKASLWAGKRFYKRHDVHIADFFWSANTGPGAGIENVDLGFGKFSYALMRNNGDDVKAVTNHDFRIEGIAANPGGSLEFGVNLVGKNAAKNAAGQKADGKNGFGFTVAHSQDNPFDLGGFNSVVFQYAKDAANLDQSAGFTGDSKKSWRVIEHLVFEPKDSNWNGAVFLGYGQEKYKDAKAAKTFTAIARPVYHFSQNYSLALEAGTTSVKPSAGDTQRISKLTIAPQLSMGKSFWARPVLRAYYTYAKWNDAAQKSALSQMSGATQKYPGGVAGGHDSAAAYANKTSGSSYGVQMEAWW</sequence>
<keyword evidence="7" id="KW-0626">Porin</keyword>
<feature type="signal peptide" evidence="10">
    <location>
        <begin position="1"/>
        <end position="22"/>
    </location>
</feature>
<dbReference type="KEGG" id="cari:FNU76_23370"/>
<evidence type="ECO:0000256" key="3">
    <source>
        <dbReference type="ARBA" id="ARBA00022448"/>
    </source>
</evidence>
<feature type="chain" id="PRO_5021842272" evidence="10">
    <location>
        <begin position="23"/>
        <end position="427"/>
    </location>
</feature>
<evidence type="ECO:0000256" key="5">
    <source>
        <dbReference type="ARBA" id="ARBA00022692"/>
    </source>
</evidence>
<keyword evidence="3" id="KW-0813">Transport</keyword>
<keyword evidence="4" id="KW-1134">Transmembrane beta strand</keyword>
<evidence type="ECO:0000256" key="4">
    <source>
        <dbReference type="ARBA" id="ARBA00022452"/>
    </source>
</evidence>
<accession>A0A516SLN9</accession>
<dbReference type="AlphaFoldDB" id="A0A516SLN9"/>
<proteinExistence type="inferred from homology"/>